<dbReference type="EMBL" id="MRCB01000041">
    <property type="protein sequence ID" value="OKH19313.1"/>
    <property type="molecule type" value="Genomic_DNA"/>
</dbReference>
<evidence type="ECO:0000256" key="1">
    <source>
        <dbReference type="ARBA" id="ARBA00022553"/>
    </source>
</evidence>
<dbReference type="SUPFAM" id="SSF52172">
    <property type="entry name" value="CheY-like"/>
    <property type="match status" value="1"/>
</dbReference>
<evidence type="ECO:0000313" key="5">
    <source>
        <dbReference type="Proteomes" id="UP000186868"/>
    </source>
</evidence>
<reference evidence="4 5" key="1">
    <citation type="submission" date="2016-11" db="EMBL/GenBank/DDBJ databases">
        <title>Draft Genome Sequences of Nine Cyanobacterial Strains from Diverse Habitats.</title>
        <authorList>
            <person name="Zhu T."/>
            <person name="Hou S."/>
            <person name="Lu X."/>
            <person name="Hess W.R."/>
        </authorList>
    </citation>
    <scope>NUCLEOTIDE SEQUENCE [LARGE SCALE GENOMIC DNA]</scope>
    <source>
        <strain evidence="4 5">NIES-593</strain>
    </source>
</reference>
<feature type="modified residue" description="4-aspartylphosphate" evidence="2">
    <location>
        <position position="58"/>
    </location>
</feature>
<dbReference type="OrthoDB" id="9808843at2"/>
<feature type="domain" description="Response regulatory" evidence="3">
    <location>
        <begin position="2"/>
        <end position="122"/>
    </location>
</feature>
<dbReference type="Proteomes" id="UP000186868">
    <property type="component" value="Unassembled WGS sequence"/>
</dbReference>
<dbReference type="Pfam" id="PF00072">
    <property type="entry name" value="Response_reg"/>
    <property type="match status" value="1"/>
</dbReference>
<dbReference type="Gene3D" id="3.40.50.2300">
    <property type="match status" value="1"/>
</dbReference>
<sequence length="122" mass="14169">MKVMVVDDEKDVQSLFTQKFRKEIRQGAINFSFAFSAEEALQTLKVKNSEYLVLILADINMPGMNGIELLKILKENYPQVKVFMITAYGDEQTYQTAMQYGADDYINKPIEFETLKKKIWNL</sequence>
<evidence type="ECO:0000259" key="3">
    <source>
        <dbReference type="PROSITE" id="PS50110"/>
    </source>
</evidence>
<evidence type="ECO:0000313" key="4">
    <source>
        <dbReference type="EMBL" id="OKH19313.1"/>
    </source>
</evidence>
<keyword evidence="1 2" id="KW-0597">Phosphoprotein</keyword>
<dbReference type="PANTHER" id="PTHR44591">
    <property type="entry name" value="STRESS RESPONSE REGULATOR PROTEIN 1"/>
    <property type="match status" value="1"/>
</dbReference>
<gene>
    <name evidence="4" type="ORF">NIES593_21075</name>
</gene>
<dbReference type="PANTHER" id="PTHR44591:SF3">
    <property type="entry name" value="RESPONSE REGULATORY DOMAIN-CONTAINING PROTEIN"/>
    <property type="match status" value="1"/>
</dbReference>
<dbReference type="AlphaFoldDB" id="A0A1U7H8C6"/>
<keyword evidence="5" id="KW-1185">Reference proteome</keyword>
<proteinExistence type="predicted"/>
<evidence type="ECO:0000256" key="2">
    <source>
        <dbReference type="PROSITE-ProRule" id="PRU00169"/>
    </source>
</evidence>
<dbReference type="PROSITE" id="PS50110">
    <property type="entry name" value="RESPONSE_REGULATORY"/>
    <property type="match status" value="1"/>
</dbReference>
<name>A0A1U7H8C6_9CYAN</name>
<dbReference type="GO" id="GO:0000160">
    <property type="term" value="P:phosphorelay signal transduction system"/>
    <property type="evidence" value="ECO:0007669"/>
    <property type="project" value="InterPro"/>
</dbReference>
<dbReference type="InterPro" id="IPR011006">
    <property type="entry name" value="CheY-like_superfamily"/>
</dbReference>
<dbReference type="InterPro" id="IPR001789">
    <property type="entry name" value="Sig_transdc_resp-reg_receiver"/>
</dbReference>
<accession>A0A1U7H8C6</accession>
<dbReference type="RefSeq" id="WP_073601464.1">
    <property type="nucleotide sequence ID" value="NZ_MRCB01000041.1"/>
</dbReference>
<dbReference type="InterPro" id="IPR050595">
    <property type="entry name" value="Bact_response_regulator"/>
</dbReference>
<comment type="caution">
    <text evidence="4">The sequence shown here is derived from an EMBL/GenBank/DDBJ whole genome shotgun (WGS) entry which is preliminary data.</text>
</comment>
<organism evidence="4 5">
    <name type="scientific">Hydrococcus rivularis NIES-593</name>
    <dbReference type="NCBI Taxonomy" id="1921803"/>
    <lineage>
        <taxon>Bacteria</taxon>
        <taxon>Bacillati</taxon>
        <taxon>Cyanobacteriota</taxon>
        <taxon>Cyanophyceae</taxon>
        <taxon>Pleurocapsales</taxon>
        <taxon>Hydrococcaceae</taxon>
        <taxon>Hydrococcus</taxon>
    </lineage>
</organism>
<protein>
    <submittedName>
        <fullName evidence="4">Response regulator</fullName>
    </submittedName>
</protein>
<dbReference type="SMART" id="SM00448">
    <property type="entry name" value="REC"/>
    <property type="match status" value="1"/>
</dbReference>
<dbReference type="STRING" id="1921803.NIES593_21075"/>